<name>A0A0F9BXZ1_9ZZZZ</name>
<evidence type="ECO:0000256" key="1">
    <source>
        <dbReference type="SAM" id="MobiDB-lite"/>
    </source>
</evidence>
<feature type="non-terminal residue" evidence="2">
    <location>
        <position position="509"/>
    </location>
</feature>
<dbReference type="AlphaFoldDB" id="A0A0F9BXZ1"/>
<proteinExistence type="predicted"/>
<feature type="compositionally biased region" description="Basic and acidic residues" evidence="1">
    <location>
        <begin position="383"/>
        <end position="393"/>
    </location>
</feature>
<reference evidence="2" key="1">
    <citation type="journal article" date="2015" name="Nature">
        <title>Complex archaea that bridge the gap between prokaryotes and eukaryotes.</title>
        <authorList>
            <person name="Spang A."/>
            <person name="Saw J.H."/>
            <person name="Jorgensen S.L."/>
            <person name="Zaremba-Niedzwiedzka K."/>
            <person name="Martijn J."/>
            <person name="Lind A.E."/>
            <person name="van Eijk R."/>
            <person name="Schleper C."/>
            <person name="Guy L."/>
            <person name="Ettema T.J."/>
        </authorList>
    </citation>
    <scope>NUCLEOTIDE SEQUENCE</scope>
</reference>
<sequence length="509" mass="56741">SRLIDKFMAPVYAASRVDKAFRRAFFMSNLQKQYHLGTAPGGVYRNLFGPVRESLVAKGMADDQIDLIENGFADEIRAYVFGTRDLPAGKDVLDKAVIRGILEDRVIKMEAGDLSTEISASALGRQFAKERLGLDDIRAQTFATSDLAEFIDFANDQLLPMLDEAQKARTSQAFEQAFTKIQQMARQKAMEYDIPADMMRQLSRQPRITRATTTYAGALRVTNESIRMDMVDTFQHLDRLMGVVKGEAWSSKRPIVWHEARQLAGLAENAITENVRRLEGIQNVYNRLAEETLETPEDLRTGAGVGAAQTQEQDIAAIATGVKTGERPSMLVENELEELTRLQGLEDVGQMAVPDRDRLALLRLRSKGRSAPAPGDVSSQFERLPDVKPAETRAKLNKPAEPNRVVDEPPHGKARAQTDVPWYSLNDGVMDMFARVGKEPLGADDIRQLMAGFDPALLEVFRANLYDGDLGQIVMKELLQNSIDAIRPLGTAGRITLEWDPLYRSFKIT</sequence>
<feature type="non-terminal residue" evidence="2">
    <location>
        <position position="1"/>
    </location>
</feature>
<gene>
    <name evidence="2" type="ORF">LCGC14_2471880</name>
</gene>
<evidence type="ECO:0000313" key="2">
    <source>
        <dbReference type="EMBL" id="KKL18802.1"/>
    </source>
</evidence>
<protein>
    <submittedName>
        <fullName evidence="2">Uncharacterized protein</fullName>
    </submittedName>
</protein>
<feature type="region of interest" description="Disordered" evidence="1">
    <location>
        <begin position="368"/>
        <end position="393"/>
    </location>
</feature>
<organism evidence="2">
    <name type="scientific">marine sediment metagenome</name>
    <dbReference type="NCBI Taxonomy" id="412755"/>
    <lineage>
        <taxon>unclassified sequences</taxon>
        <taxon>metagenomes</taxon>
        <taxon>ecological metagenomes</taxon>
    </lineage>
</organism>
<comment type="caution">
    <text evidence="2">The sequence shown here is derived from an EMBL/GenBank/DDBJ whole genome shotgun (WGS) entry which is preliminary data.</text>
</comment>
<dbReference type="EMBL" id="LAZR01038730">
    <property type="protein sequence ID" value="KKL18802.1"/>
    <property type="molecule type" value="Genomic_DNA"/>
</dbReference>
<accession>A0A0F9BXZ1</accession>